<dbReference type="Proteomes" id="UP001149140">
    <property type="component" value="Unassembled WGS sequence"/>
</dbReference>
<feature type="region of interest" description="Disordered" evidence="1">
    <location>
        <begin position="158"/>
        <end position="239"/>
    </location>
</feature>
<dbReference type="RefSeq" id="WP_270037859.1">
    <property type="nucleotide sequence ID" value="NZ_JAPDOD010000002.1"/>
</dbReference>
<feature type="transmembrane region" description="Helical" evidence="2">
    <location>
        <begin position="124"/>
        <end position="148"/>
    </location>
</feature>
<sequence length="239" mass="24357">MSPEKQDKGGSTLSLQTLVISSLAAVAAAIVVPMFWERGSLIATAITPIIVAITSELLNRPAKVITSSVPKVTRRSATGAAMRSEQPTGVGARGAGPEQLPPRREDPFGLYEEERPPRRFPLRLAVITGLLAAVIGAGVVTASELAVFGHQIGNDQRSTGLLGGKSSSSTATPTPTATETATPTATETPEATETPTPSVTETPTPSVTASPTPAVTPLQAAPSATPPPTDATPVPTATP</sequence>
<feature type="compositionally biased region" description="Pro residues" evidence="1">
    <location>
        <begin position="224"/>
        <end position="239"/>
    </location>
</feature>
<accession>A0A9X3MQ41</accession>
<feature type="compositionally biased region" description="Low complexity" evidence="1">
    <location>
        <begin position="158"/>
        <end position="223"/>
    </location>
</feature>
<comment type="caution">
    <text evidence="3">The sequence shown here is derived from an EMBL/GenBank/DDBJ whole genome shotgun (WGS) entry which is preliminary data.</text>
</comment>
<gene>
    <name evidence="3" type="ORF">OM076_02815</name>
</gene>
<feature type="compositionally biased region" description="Basic and acidic residues" evidence="1">
    <location>
        <begin position="101"/>
        <end position="113"/>
    </location>
</feature>
<keyword evidence="2" id="KW-1133">Transmembrane helix</keyword>
<protein>
    <submittedName>
        <fullName evidence="3">Uncharacterized protein</fullName>
    </submittedName>
</protein>
<keyword evidence="4" id="KW-1185">Reference proteome</keyword>
<name>A0A9X3MQ41_9ACTN</name>
<feature type="transmembrane region" description="Helical" evidence="2">
    <location>
        <begin position="41"/>
        <end position="58"/>
    </location>
</feature>
<feature type="transmembrane region" description="Helical" evidence="2">
    <location>
        <begin position="12"/>
        <end position="35"/>
    </location>
</feature>
<dbReference type="EMBL" id="JAPDOD010000002">
    <property type="protein sequence ID" value="MDA0159185.1"/>
    <property type="molecule type" value="Genomic_DNA"/>
</dbReference>
<organism evidence="3 4">
    <name type="scientific">Solirubrobacter ginsenosidimutans</name>
    <dbReference type="NCBI Taxonomy" id="490573"/>
    <lineage>
        <taxon>Bacteria</taxon>
        <taxon>Bacillati</taxon>
        <taxon>Actinomycetota</taxon>
        <taxon>Thermoleophilia</taxon>
        <taxon>Solirubrobacterales</taxon>
        <taxon>Solirubrobacteraceae</taxon>
        <taxon>Solirubrobacter</taxon>
    </lineage>
</organism>
<keyword evidence="2" id="KW-0812">Transmembrane</keyword>
<dbReference type="AlphaFoldDB" id="A0A9X3MQ41"/>
<evidence type="ECO:0000256" key="2">
    <source>
        <dbReference type="SAM" id="Phobius"/>
    </source>
</evidence>
<evidence type="ECO:0000313" key="4">
    <source>
        <dbReference type="Proteomes" id="UP001149140"/>
    </source>
</evidence>
<reference evidence="3" key="1">
    <citation type="submission" date="2022-10" db="EMBL/GenBank/DDBJ databases">
        <title>The WGS of Solirubrobacter ginsenosidimutans DSM 21036.</title>
        <authorList>
            <person name="Jiang Z."/>
        </authorList>
    </citation>
    <scope>NUCLEOTIDE SEQUENCE</scope>
    <source>
        <strain evidence="3">DSM 21036</strain>
    </source>
</reference>
<proteinExistence type="predicted"/>
<evidence type="ECO:0000256" key="1">
    <source>
        <dbReference type="SAM" id="MobiDB-lite"/>
    </source>
</evidence>
<feature type="region of interest" description="Disordered" evidence="1">
    <location>
        <begin position="75"/>
        <end position="113"/>
    </location>
</feature>
<keyword evidence="2" id="KW-0472">Membrane</keyword>
<evidence type="ECO:0000313" key="3">
    <source>
        <dbReference type="EMBL" id="MDA0159185.1"/>
    </source>
</evidence>